<feature type="signal peptide" evidence="1">
    <location>
        <begin position="1"/>
        <end position="17"/>
    </location>
</feature>
<dbReference type="GO" id="GO:0031012">
    <property type="term" value="C:extracellular matrix"/>
    <property type="evidence" value="ECO:0007669"/>
    <property type="project" value="TreeGrafter"/>
</dbReference>
<comment type="caution">
    <text evidence="3">The sequence shown here is derived from an EMBL/GenBank/DDBJ whole genome shotgun (WGS) entry which is preliminary data.</text>
</comment>
<dbReference type="SMART" id="SM00554">
    <property type="entry name" value="FAS1"/>
    <property type="match status" value="2"/>
</dbReference>
<dbReference type="GO" id="GO:0007155">
    <property type="term" value="P:cell adhesion"/>
    <property type="evidence" value="ECO:0007669"/>
    <property type="project" value="TreeGrafter"/>
</dbReference>
<proteinExistence type="predicted"/>
<dbReference type="FunFam" id="2.30.180.10:FF:000032">
    <property type="entry name" value="Fasciclin domain-containing protein, putative"/>
    <property type="match status" value="2"/>
</dbReference>
<protein>
    <recommendedName>
        <fullName evidence="2">FAS1 domain-containing protein</fullName>
    </recommendedName>
</protein>
<reference evidence="3" key="1">
    <citation type="submission" date="2023-07" db="EMBL/GenBank/DDBJ databases">
        <title>Chromosome-level genome assembly of Artemia franciscana.</title>
        <authorList>
            <person name="Jo E."/>
        </authorList>
    </citation>
    <scope>NUCLEOTIDE SEQUENCE</scope>
    <source>
        <tissue evidence="3">Whole body</tissue>
    </source>
</reference>
<dbReference type="AlphaFoldDB" id="A0AA88L1C1"/>
<dbReference type="EMBL" id="JAVRJZ010000015">
    <property type="protein sequence ID" value="KAK2712782.1"/>
    <property type="molecule type" value="Genomic_DNA"/>
</dbReference>
<dbReference type="InterPro" id="IPR050904">
    <property type="entry name" value="Adhesion/Biosynth-related"/>
</dbReference>
<dbReference type="Pfam" id="PF02469">
    <property type="entry name" value="Fasciclin"/>
    <property type="match status" value="2"/>
</dbReference>
<evidence type="ECO:0000256" key="1">
    <source>
        <dbReference type="SAM" id="SignalP"/>
    </source>
</evidence>
<dbReference type="InterPro" id="IPR036378">
    <property type="entry name" value="FAS1_dom_sf"/>
</dbReference>
<dbReference type="PANTHER" id="PTHR10900:SF120">
    <property type="entry name" value="MUCIN-5AC-RELATED"/>
    <property type="match status" value="1"/>
</dbReference>
<dbReference type="SUPFAM" id="SSF82153">
    <property type="entry name" value="FAS1 domain"/>
    <property type="match status" value="2"/>
</dbReference>
<dbReference type="Gene3D" id="2.30.180.10">
    <property type="entry name" value="FAS1 domain"/>
    <property type="match status" value="2"/>
</dbReference>
<name>A0AA88L1C1_ARTSF</name>
<feature type="chain" id="PRO_5041653557" description="FAS1 domain-containing protein" evidence="1">
    <location>
        <begin position="18"/>
        <end position="392"/>
    </location>
</feature>
<evidence type="ECO:0000313" key="3">
    <source>
        <dbReference type="EMBL" id="KAK2712782.1"/>
    </source>
</evidence>
<feature type="domain" description="FAS1" evidence="2">
    <location>
        <begin position="118"/>
        <end position="248"/>
    </location>
</feature>
<dbReference type="GO" id="GO:0050839">
    <property type="term" value="F:cell adhesion molecule binding"/>
    <property type="evidence" value="ECO:0007669"/>
    <property type="project" value="TreeGrafter"/>
</dbReference>
<feature type="domain" description="FAS1" evidence="2">
    <location>
        <begin position="255"/>
        <end position="392"/>
    </location>
</feature>
<dbReference type="Proteomes" id="UP001187531">
    <property type="component" value="Unassembled WGS sequence"/>
</dbReference>
<gene>
    <name evidence="3" type="ORF">QYM36_011468</name>
</gene>
<sequence>MTYFVAFLGFSLAVALAAPDGGHHHANQYYGQQYGGAPQAQRVHPQRPQHHGQQYGAVHQTQAVHPQSSQHHGQQYGAALQPQRVHPQISQVHGQQYGGAQPAYHQQIRQPVQPTYSAPKNIPGVASDLGASTLVDLVVKAGLADALSGPGPFTVFAPTNEAFAALPKPTLDALGRDTALLQKVLLYHVVQGEVPSTALANELTAPTLQGAKVRVNIYGHAITVNGAQVIKPDVRASNGIIHVVNRVLYPIPETPIPSVLINDPHQRFTTLVTAVQQAGLVDTLSADGPYTLFAPTNDAFAALPPGALDGLLKDRAALSSVLLGHVVPGTVFAVGVPTAGAVQTAQPGKQIHLQKSSGMKFSTSFSMRWLLLDWLFLPPLPLDFGRHLSFVF</sequence>
<accession>A0AA88L1C1</accession>
<dbReference type="GO" id="GO:0005615">
    <property type="term" value="C:extracellular space"/>
    <property type="evidence" value="ECO:0007669"/>
    <property type="project" value="TreeGrafter"/>
</dbReference>
<dbReference type="PANTHER" id="PTHR10900">
    <property type="entry name" value="PERIOSTIN-RELATED"/>
    <property type="match status" value="1"/>
</dbReference>
<keyword evidence="4" id="KW-1185">Reference proteome</keyword>
<dbReference type="PROSITE" id="PS50213">
    <property type="entry name" value="FAS1"/>
    <property type="match status" value="2"/>
</dbReference>
<dbReference type="GO" id="GO:0030198">
    <property type="term" value="P:extracellular matrix organization"/>
    <property type="evidence" value="ECO:0007669"/>
    <property type="project" value="TreeGrafter"/>
</dbReference>
<evidence type="ECO:0000313" key="4">
    <source>
        <dbReference type="Proteomes" id="UP001187531"/>
    </source>
</evidence>
<evidence type="ECO:0000259" key="2">
    <source>
        <dbReference type="PROSITE" id="PS50213"/>
    </source>
</evidence>
<organism evidence="3 4">
    <name type="scientific">Artemia franciscana</name>
    <name type="common">Brine shrimp</name>
    <name type="synonym">Artemia sanfranciscana</name>
    <dbReference type="NCBI Taxonomy" id="6661"/>
    <lineage>
        <taxon>Eukaryota</taxon>
        <taxon>Metazoa</taxon>
        <taxon>Ecdysozoa</taxon>
        <taxon>Arthropoda</taxon>
        <taxon>Crustacea</taxon>
        <taxon>Branchiopoda</taxon>
        <taxon>Anostraca</taxon>
        <taxon>Artemiidae</taxon>
        <taxon>Artemia</taxon>
    </lineage>
</organism>
<dbReference type="InterPro" id="IPR000782">
    <property type="entry name" value="FAS1_domain"/>
</dbReference>
<keyword evidence="1" id="KW-0732">Signal</keyword>